<dbReference type="GO" id="GO:0003700">
    <property type="term" value="F:DNA-binding transcription factor activity"/>
    <property type="evidence" value="ECO:0007669"/>
    <property type="project" value="InterPro"/>
</dbReference>
<dbReference type="PANTHER" id="PTHR33164">
    <property type="entry name" value="TRANSCRIPTIONAL REGULATOR, MARR FAMILY"/>
    <property type="match status" value="1"/>
</dbReference>
<proteinExistence type="predicted"/>
<protein>
    <submittedName>
        <fullName evidence="3">Transcriptional regulator, MarR family</fullName>
    </submittedName>
</protein>
<dbReference type="InterPro" id="IPR036390">
    <property type="entry name" value="WH_DNA-bd_sf"/>
</dbReference>
<feature type="region of interest" description="Disordered" evidence="1">
    <location>
        <begin position="1"/>
        <end position="24"/>
    </location>
</feature>
<dbReference type="PhylomeDB" id="Q6NCD3"/>
<feature type="compositionally biased region" description="Basic and acidic residues" evidence="1">
    <location>
        <begin position="1"/>
        <end position="18"/>
    </location>
</feature>
<evidence type="ECO:0000256" key="1">
    <source>
        <dbReference type="SAM" id="MobiDB-lite"/>
    </source>
</evidence>
<reference evidence="3" key="1">
    <citation type="journal article" date="2004" name="Nat. Biotechnol.">
        <title>Complete genome sequence of the metabolically versatile photosynthetic bacterium Rhodopseudomonas palustris.</title>
        <authorList>
            <person name="Larimer F.W."/>
            <person name="Chain P."/>
            <person name="Hauser L."/>
            <person name="Lamerdin J."/>
            <person name="Malfatti S."/>
            <person name="Do L."/>
            <person name="Land M.L."/>
            <person name="Pelletier D.A."/>
            <person name="Beatty J.T."/>
            <person name="Lang A.S."/>
            <person name="Tabita F.R."/>
            <person name="Gibson J.L."/>
            <person name="Hanson T.E."/>
            <person name="Bobst C."/>
            <person name="Torres J.L."/>
            <person name="Peres C."/>
            <person name="Harrison F.H."/>
            <person name="Gibson J."/>
            <person name="Harwood C.S."/>
        </authorList>
    </citation>
    <scope>NUCLEOTIDE SEQUENCE [LARGE SCALE GENOMIC DNA]</scope>
    <source>
        <strain evidence="3">CGA009</strain>
    </source>
</reference>
<dbReference type="InterPro" id="IPR039422">
    <property type="entry name" value="MarR/SlyA-like"/>
</dbReference>
<dbReference type="InterPro" id="IPR036388">
    <property type="entry name" value="WH-like_DNA-bd_sf"/>
</dbReference>
<name>Q6NCD3_RHOPA</name>
<dbReference type="PANTHER" id="PTHR33164:SF101">
    <property type="entry name" value="TRANSCRIPTIONAL REPRESSOR MPRA"/>
    <property type="match status" value="1"/>
</dbReference>
<gene>
    <name evidence="3" type="ordered locus">RPA0539</name>
</gene>
<dbReference type="eggNOG" id="COG1846">
    <property type="taxonomic scope" value="Bacteria"/>
</dbReference>
<dbReference type="HOGENOM" id="CLU_120477_0_0_5"/>
<dbReference type="EMBL" id="BX572594">
    <property type="protein sequence ID" value="CAE25983.1"/>
    <property type="molecule type" value="Genomic_DNA"/>
</dbReference>
<evidence type="ECO:0000313" key="3">
    <source>
        <dbReference type="EMBL" id="CAE25983.1"/>
    </source>
</evidence>
<dbReference type="PROSITE" id="PS50995">
    <property type="entry name" value="HTH_MARR_2"/>
    <property type="match status" value="1"/>
</dbReference>
<evidence type="ECO:0000259" key="2">
    <source>
        <dbReference type="PROSITE" id="PS50995"/>
    </source>
</evidence>
<dbReference type="GO" id="GO:0006950">
    <property type="term" value="P:response to stress"/>
    <property type="evidence" value="ECO:0007669"/>
    <property type="project" value="TreeGrafter"/>
</dbReference>
<sequence>MRDNDRTMQTKSKAEARAPRGSTIDPDLARRFATTVASVTVFLDEIRQFRAKSLGISGPQFALLMAVMDLEQGDGVSIRHVAKAVHVDPSFITTQSKLLEKKGLVRRQVDSHDARVVKLSLSDKAYKQIAALATDERDLNSFIFEDISGEALEQLTSQLGDLQNRLEKATVKLASGL</sequence>
<dbReference type="SMART" id="SM00347">
    <property type="entry name" value="HTH_MARR"/>
    <property type="match status" value="1"/>
</dbReference>
<feature type="domain" description="HTH marR-type" evidence="2">
    <location>
        <begin position="25"/>
        <end position="164"/>
    </location>
</feature>
<dbReference type="Pfam" id="PF01047">
    <property type="entry name" value="MarR"/>
    <property type="match status" value="1"/>
</dbReference>
<organism evidence="3">
    <name type="scientific">Rhodopseudomonas palustris (strain ATCC BAA-98 / CGA009)</name>
    <dbReference type="NCBI Taxonomy" id="258594"/>
    <lineage>
        <taxon>Bacteria</taxon>
        <taxon>Pseudomonadati</taxon>
        <taxon>Pseudomonadota</taxon>
        <taxon>Alphaproteobacteria</taxon>
        <taxon>Hyphomicrobiales</taxon>
        <taxon>Nitrobacteraceae</taxon>
        <taxon>Rhodopseudomonas</taxon>
    </lineage>
</organism>
<dbReference type="Gene3D" id="1.10.10.10">
    <property type="entry name" value="Winged helix-like DNA-binding domain superfamily/Winged helix DNA-binding domain"/>
    <property type="match status" value="1"/>
</dbReference>
<dbReference type="InterPro" id="IPR000835">
    <property type="entry name" value="HTH_MarR-typ"/>
</dbReference>
<accession>Q6NCD3</accession>
<dbReference type="STRING" id="258594.RPA0539"/>
<dbReference type="SUPFAM" id="SSF46785">
    <property type="entry name" value="Winged helix' DNA-binding domain"/>
    <property type="match status" value="1"/>
</dbReference>
<dbReference type="AlphaFoldDB" id="Q6NCD3"/>